<protein>
    <submittedName>
        <fullName evidence="1">Uncharacterized protein</fullName>
    </submittedName>
</protein>
<dbReference type="OrthoDB" id="3269001at2759"/>
<organism evidence="1 2">
    <name type="scientific">Austropuccinia psidii MF-1</name>
    <dbReference type="NCBI Taxonomy" id="1389203"/>
    <lineage>
        <taxon>Eukaryota</taxon>
        <taxon>Fungi</taxon>
        <taxon>Dikarya</taxon>
        <taxon>Basidiomycota</taxon>
        <taxon>Pucciniomycotina</taxon>
        <taxon>Pucciniomycetes</taxon>
        <taxon>Pucciniales</taxon>
        <taxon>Sphaerophragmiaceae</taxon>
        <taxon>Austropuccinia</taxon>
    </lineage>
</organism>
<dbReference type="AlphaFoldDB" id="A0A9Q3IY97"/>
<sequence length="288" mass="33214">MFPTSPPCGALLFKPFHFISHLHHVKRISTHYSRSHQHQRHRKPFSIYLTQDFSNWFKWFIPQNEESIETWKISLIITNDSVYNYQQSQAWDALYPKCQQKSNSPLQLAFSLFTDWSNLLSNKAGGKQVSLGILALNFLNLPPTSQWKAQNTFLSGLVPEPSQPNMMTIKNMLKIFIDEMVQLYSGIIIQTSCYPHGQMVVVRLGCLIGDLVANHKAAGFASHFATQFFSWCNCPKADIVEMKLGKIRKKSHVKDYSQAFQEVKNEAECTRMVKHTGIRWSKLNCLHY</sequence>
<dbReference type="Proteomes" id="UP000765509">
    <property type="component" value="Unassembled WGS sequence"/>
</dbReference>
<proteinExistence type="predicted"/>
<comment type="caution">
    <text evidence="1">The sequence shown here is derived from an EMBL/GenBank/DDBJ whole genome shotgun (WGS) entry which is preliminary data.</text>
</comment>
<name>A0A9Q3IY97_9BASI</name>
<reference evidence="1" key="1">
    <citation type="submission" date="2021-03" db="EMBL/GenBank/DDBJ databases">
        <title>Draft genome sequence of rust myrtle Austropuccinia psidii MF-1, a brazilian biotype.</title>
        <authorList>
            <person name="Quecine M.C."/>
            <person name="Pachon D.M.R."/>
            <person name="Bonatelli M.L."/>
            <person name="Correr F.H."/>
            <person name="Franceschini L.M."/>
            <person name="Leite T.F."/>
            <person name="Margarido G.R.A."/>
            <person name="Almeida C.A."/>
            <person name="Ferrarezi J.A."/>
            <person name="Labate C.A."/>
        </authorList>
    </citation>
    <scope>NUCLEOTIDE SEQUENCE</scope>
    <source>
        <strain evidence="1">MF-1</strain>
    </source>
</reference>
<dbReference type="EMBL" id="AVOT02057992">
    <property type="protein sequence ID" value="MBW0551980.1"/>
    <property type="molecule type" value="Genomic_DNA"/>
</dbReference>
<keyword evidence="2" id="KW-1185">Reference proteome</keyword>
<accession>A0A9Q3IY97</accession>
<evidence type="ECO:0000313" key="1">
    <source>
        <dbReference type="EMBL" id="MBW0551980.1"/>
    </source>
</evidence>
<gene>
    <name evidence="1" type="ORF">O181_091695</name>
</gene>
<evidence type="ECO:0000313" key="2">
    <source>
        <dbReference type="Proteomes" id="UP000765509"/>
    </source>
</evidence>